<evidence type="ECO:0000313" key="2">
    <source>
        <dbReference type="Proteomes" id="UP000265703"/>
    </source>
</evidence>
<dbReference type="EMBL" id="QKYT01000278">
    <property type="protein sequence ID" value="RIA88107.1"/>
    <property type="molecule type" value="Genomic_DNA"/>
</dbReference>
<comment type="caution">
    <text evidence="1">The sequence shown here is derived from an EMBL/GenBank/DDBJ whole genome shotgun (WGS) entry which is preliminary data.</text>
</comment>
<dbReference type="AlphaFoldDB" id="A0A397SWA5"/>
<name>A0A397SWA5_9GLOM</name>
<protein>
    <submittedName>
        <fullName evidence="1">Uncharacterized protein</fullName>
    </submittedName>
</protein>
<keyword evidence="2" id="KW-1185">Reference proteome</keyword>
<accession>A0A397SWA5</accession>
<reference evidence="1 2" key="1">
    <citation type="submission" date="2018-06" db="EMBL/GenBank/DDBJ databases">
        <title>Comparative genomics reveals the genomic features of Rhizophagus irregularis, R. cerebriforme, R. diaphanum and Gigaspora rosea, and their symbiotic lifestyle signature.</title>
        <authorList>
            <person name="Morin E."/>
            <person name="San Clemente H."/>
            <person name="Chen E.C.H."/>
            <person name="De La Providencia I."/>
            <person name="Hainaut M."/>
            <person name="Kuo A."/>
            <person name="Kohler A."/>
            <person name="Murat C."/>
            <person name="Tang N."/>
            <person name="Roy S."/>
            <person name="Loubradou J."/>
            <person name="Henrissat B."/>
            <person name="Grigoriev I.V."/>
            <person name="Corradi N."/>
            <person name="Roux C."/>
            <person name="Martin F.M."/>
        </authorList>
    </citation>
    <scope>NUCLEOTIDE SEQUENCE [LARGE SCALE GENOMIC DNA]</scope>
    <source>
        <strain evidence="1 2">DAOM 227022</strain>
    </source>
</reference>
<evidence type="ECO:0000313" key="1">
    <source>
        <dbReference type="EMBL" id="RIA88107.1"/>
    </source>
</evidence>
<sequence>MTEISTMAHRQNYSSSLLDLVHLFDKASNAEYYTMKANEEETLWVKFGTEFIYQYNDIVKNSNGRIVEKKAKGIIYDKMLEHLANICEKRSKDMGIQLPEISCNTLSKKTQRSMKLIKIFKKIGIDKIKYLKAYSANSILGLTNDQIKNIIDNFSKQIPKESHVSIQCNSEVNIKAEISVAKIM</sequence>
<dbReference type="OrthoDB" id="2432162at2759"/>
<dbReference type="Proteomes" id="UP000265703">
    <property type="component" value="Unassembled WGS sequence"/>
</dbReference>
<proteinExistence type="predicted"/>
<gene>
    <name evidence="1" type="ORF">C1645_256561</name>
</gene>
<organism evidence="1 2">
    <name type="scientific">Glomus cerebriforme</name>
    <dbReference type="NCBI Taxonomy" id="658196"/>
    <lineage>
        <taxon>Eukaryota</taxon>
        <taxon>Fungi</taxon>
        <taxon>Fungi incertae sedis</taxon>
        <taxon>Mucoromycota</taxon>
        <taxon>Glomeromycotina</taxon>
        <taxon>Glomeromycetes</taxon>
        <taxon>Glomerales</taxon>
        <taxon>Glomeraceae</taxon>
        <taxon>Glomus</taxon>
    </lineage>
</organism>